<sequence>MIRREGLLADAGGWRMIFPDLKPRLKELRRRTDLKRSDVHTDAATPPWVCACARRVDALYYACRHNRSEENNASVVVSFEAPEREIIIDGRDFLYPVFQFGVPERARPALASVFGSAILRYADRAWSTEEQSLRILYCDLAVQDDEVVAAHATNGIVLGGKSRTVFASAFMARAPIMPANIRAVDVVKAVDYSAPEVELPFRDLTIFGL</sequence>
<name>A0A1Y2JMX7_BRAJP</name>
<dbReference type="AlphaFoldDB" id="A0A1Y2JMX7"/>
<comment type="caution">
    <text evidence="1">The sequence shown here is derived from an EMBL/GenBank/DDBJ whole genome shotgun (WGS) entry which is preliminary data.</text>
</comment>
<evidence type="ECO:0000313" key="1">
    <source>
        <dbReference type="EMBL" id="OSJ32164.1"/>
    </source>
</evidence>
<protein>
    <submittedName>
        <fullName evidence="1">Uncharacterized protein</fullName>
    </submittedName>
</protein>
<dbReference type="Proteomes" id="UP000193335">
    <property type="component" value="Unassembled WGS sequence"/>
</dbReference>
<dbReference type="EMBL" id="NAFL01000251">
    <property type="protein sequence ID" value="OSJ32164.1"/>
    <property type="molecule type" value="Genomic_DNA"/>
</dbReference>
<accession>A0A1Y2JMX7</accession>
<organism evidence="1 2">
    <name type="scientific">Bradyrhizobium japonicum</name>
    <dbReference type="NCBI Taxonomy" id="375"/>
    <lineage>
        <taxon>Bacteria</taxon>
        <taxon>Pseudomonadati</taxon>
        <taxon>Pseudomonadota</taxon>
        <taxon>Alphaproteobacteria</taxon>
        <taxon>Hyphomicrobiales</taxon>
        <taxon>Nitrobacteraceae</taxon>
        <taxon>Bradyrhizobium</taxon>
    </lineage>
</organism>
<gene>
    <name evidence="1" type="ORF">BSZ19_20225</name>
</gene>
<proteinExistence type="predicted"/>
<reference evidence="1 2" key="1">
    <citation type="submission" date="2017-03" db="EMBL/GenBank/DDBJ databases">
        <title>Whole genome sequences of fourteen strains of Bradyrhizobium canariense and one strain of Bradyrhizobium japonicum isolated from Lupinus (Papilionoideae: Genisteae) species in Algeria.</title>
        <authorList>
            <person name="Crovadore J."/>
            <person name="Chekireb D."/>
            <person name="Brachmann A."/>
            <person name="Chablais R."/>
            <person name="Cochard B."/>
            <person name="Lefort F."/>
        </authorList>
    </citation>
    <scope>NUCLEOTIDE SEQUENCE [LARGE SCALE GENOMIC DNA]</scope>
    <source>
        <strain evidence="1 2">UBMA197</strain>
    </source>
</reference>
<evidence type="ECO:0000313" key="2">
    <source>
        <dbReference type="Proteomes" id="UP000193335"/>
    </source>
</evidence>